<name>A0A128FCC0_9GAMM</name>
<keyword evidence="1" id="KW-0812">Transmembrane</keyword>
<proteinExistence type="predicted"/>
<gene>
    <name evidence="2" type="ORF">GMA8713_02977</name>
</gene>
<keyword evidence="3" id="KW-1185">Reference proteome</keyword>
<dbReference type="EMBL" id="FIZY01000027">
    <property type="protein sequence ID" value="CZF84155.1"/>
    <property type="molecule type" value="Genomic_DNA"/>
</dbReference>
<organism evidence="2 3">
    <name type="scientific">Grimontia marina</name>
    <dbReference type="NCBI Taxonomy" id="646534"/>
    <lineage>
        <taxon>Bacteria</taxon>
        <taxon>Pseudomonadati</taxon>
        <taxon>Pseudomonadota</taxon>
        <taxon>Gammaproteobacteria</taxon>
        <taxon>Vibrionales</taxon>
        <taxon>Vibrionaceae</taxon>
        <taxon>Grimontia</taxon>
    </lineage>
</organism>
<dbReference type="AlphaFoldDB" id="A0A128FCC0"/>
<dbReference type="OrthoDB" id="5824172at2"/>
<keyword evidence="1" id="KW-0472">Membrane</keyword>
<sequence>MHADAPKKDTVKKAFLWLVVFDYVLLALFLYQLSNLTLNGGTFISTLLMLYNLLLSVLCFQRTSHQDSHIIYPTISATMLAFVCFLYFFFLV</sequence>
<dbReference type="RefSeq" id="WP_062711331.1">
    <property type="nucleotide sequence ID" value="NZ_CAWRCI010000027.1"/>
</dbReference>
<evidence type="ECO:0000256" key="1">
    <source>
        <dbReference type="SAM" id="Phobius"/>
    </source>
</evidence>
<evidence type="ECO:0000313" key="3">
    <source>
        <dbReference type="Proteomes" id="UP000073601"/>
    </source>
</evidence>
<keyword evidence="1" id="KW-1133">Transmembrane helix</keyword>
<feature type="transmembrane region" description="Helical" evidence="1">
    <location>
        <begin position="14"/>
        <end position="34"/>
    </location>
</feature>
<protein>
    <submittedName>
        <fullName evidence="2">Uncharacterized protein</fullName>
    </submittedName>
</protein>
<feature type="transmembrane region" description="Helical" evidence="1">
    <location>
        <begin position="70"/>
        <end position="90"/>
    </location>
</feature>
<dbReference type="Proteomes" id="UP000073601">
    <property type="component" value="Unassembled WGS sequence"/>
</dbReference>
<feature type="transmembrane region" description="Helical" evidence="1">
    <location>
        <begin position="40"/>
        <end position="58"/>
    </location>
</feature>
<reference evidence="3" key="1">
    <citation type="submission" date="2016-02" db="EMBL/GenBank/DDBJ databases">
        <authorList>
            <person name="Rodrigo-Torres Lidia"/>
            <person name="Arahal R.David."/>
        </authorList>
    </citation>
    <scope>NUCLEOTIDE SEQUENCE [LARGE SCALE GENOMIC DNA]</scope>
    <source>
        <strain evidence="3">CECT 8713</strain>
    </source>
</reference>
<evidence type="ECO:0000313" key="2">
    <source>
        <dbReference type="EMBL" id="CZF84155.1"/>
    </source>
</evidence>
<accession>A0A128FCC0</accession>